<accession>A0A183MG88</accession>
<dbReference type="Proteomes" id="UP000277204">
    <property type="component" value="Unassembled WGS sequence"/>
</dbReference>
<keyword evidence="2" id="KW-1185">Reference proteome</keyword>
<evidence type="ECO:0000313" key="2">
    <source>
        <dbReference type="Proteomes" id="UP000277204"/>
    </source>
</evidence>
<dbReference type="AlphaFoldDB" id="A0A183MG88"/>
<sequence length="78" mass="9103">MKTSTFGGKREIQFSTQNTSNLLIRHYQQQQQPTVLENKPDPNGGRNQEEAQEFMSPQLWRLDPHQDGEVLSWALLYD</sequence>
<reference evidence="1 2" key="1">
    <citation type="submission" date="2018-11" db="EMBL/GenBank/DDBJ databases">
        <authorList>
            <consortium name="Pathogen Informatics"/>
        </authorList>
    </citation>
    <scope>NUCLEOTIDE SEQUENCE [LARGE SCALE GENOMIC DNA]</scope>
    <source>
        <strain evidence="1 2">Zambia</strain>
    </source>
</reference>
<dbReference type="EMBL" id="UZAI01016869">
    <property type="protein sequence ID" value="VDP17377.1"/>
    <property type="molecule type" value="Genomic_DNA"/>
</dbReference>
<organism evidence="1 2">
    <name type="scientific">Schistosoma margrebowiei</name>
    <dbReference type="NCBI Taxonomy" id="48269"/>
    <lineage>
        <taxon>Eukaryota</taxon>
        <taxon>Metazoa</taxon>
        <taxon>Spiralia</taxon>
        <taxon>Lophotrochozoa</taxon>
        <taxon>Platyhelminthes</taxon>
        <taxon>Trematoda</taxon>
        <taxon>Digenea</taxon>
        <taxon>Strigeidida</taxon>
        <taxon>Schistosomatoidea</taxon>
        <taxon>Schistosomatidae</taxon>
        <taxon>Schistosoma</taxon>
    </lineage>
</organism>
<evidence type="ECO:0000313" key="1">
    <source>
        <dbReference type="EMBL" id="VDP17377.1"/>
    </source>
</evidence>
<gene>
    <name evidence="1" type="ORF">SMRZ_LOCUS15063</name>
</gene>
<name>A0A183MG88_9TREM</name>
<protein>
    <submittedName>
        <fullName evidence="1">Uncharacterized protein</fullName>
    </submittedName>
</protein>
<proteinExistence type="predicted"/>